<keyword evidence="3" id="KW-0812">Transmembrane</keyword>
<dbReference type="InterPro" id="IPR050366">
    <property type="entry name" value="BP-dependent_transpt_permease"/>
</dbReference>
<keyword evidence="3" id="KW-1133">Transmembrane helix</keyword>
<dbReference type="HOGENOM" id="CLU_1841463_0_0_7"/>
<feature type="transmembrane region" description="Helical" evidence="3">
    <location>
        <begin position="38"/>
        <end position="60"/>
    </location>
</feature>
<dbReference type="PANTHER" id="PTHR43386">
    <property type="entry name" value="OLIGOPEPTIDE TRANSPORT SYSTEM PERMEASE PROTEIN APPC"/>
    <property type="match status" value="1"/>
</dbReference>
<proteinExistence type="predicted"/>
<comment type="caution">
    <text evidence="4">The sequence shown here is derived from an EMBL/GenBank/DDBJ whole genome shotgun (WGS) entry which is preliminary data.</text>
</comment>
<keyword evidence="2" id="KW-0813">Transport</keyword>
<organism evidence="4 5">
    <name type="scientific">Entotheonella factor</name>
    <dbReference type="NCBI Taxonomy" id="1429438"/>
    <lineage>
        <taxon>Bacteria</taxon>
        <taxon>Pseudomonadati</taxon>
        <taxon>Nitrospinota/Tectimicrobiota group</taxon>
        <taxon>Candidatus Tectimicrobiota</taxon>
        <taxon>Candidatus Entotheonellia</taxon>
        <taxon>Candidatus Entotheonellales</taxon>
        <taxon>Candidatus Entotheonellaceae</taxon>
        <taxon>Candidatus Entotheonella</taxon>
    </lineage>
</organism>
<reference evidence="4 5" key="1">
    <citation type="journal article" date="2014" name="Nature">
        <title>An environmental bacterial taxon with a large and distinct metabolic repertoire.</title>
        <authorList>
            <person name="Wilson M.C."/>
            <person name="Mori T."/>
            <person name="Ruckert C."/>
            <person name="Uria A.R."/>
            <person name="Helf M.J."/>
            <person name="Takada K."/>
            <person name="Gernert C."/>
            <person name="Steffens U.A."/>
            <person name="Heycke N."/>
            <person name="Schmitt S."/>
            <person name="Rinke C."/>
            <person name="Helfrich E.J."/>
            <person name="Brachmann A.O."/>
            <person name="Gurgui C."/>
            <person name="Wakimoto T."/>
            <person name="Kracht M."/>
            <person name="Crusemann M."/>
            <person name="Hentschel U."/>
            <person name="Abe I."/>
            <person name="Matsunaga S."/>
            <person name="Kalinowski J."/>
            <person name="Takeyama H."/>
            <person name="Piel J."/>
        </authorList>
    </citation>
    <scope>NUCLEOTIDE SEQUENCE [LARGE SCALE GENOMIC DNA]</scope>
    <source>
        <strain evidence="5">TSY1</strain>
    </source>
</reference>
<evidence type="ECO:0000313" key="5">
    <source>
        <dbReference type="Proteomes" id="UP000019141"/>
    </source>
</evidence>
<dbReference type="Proteomes" id="UP000019141">
    <property type="component" value="Unassembled WGS sequence"/>
</dbReference>
<evidence type="ECO:0000256" key="1">
    <source>
        <dbReference type="ARBA" id="ARBA00004651"/>
    </source>
</evidence>
<gene>
    <name evidence="4" type="ORF">ETSY1_23965</name>
</gene>
<dbReference type="AlphaFoldDB" id="W4LG80"/>
<evidence type="ECO:0000256" key="3">
    <source>
        <dbReference type="SAM" id="Phobius"/>
    </source>
</evidence>
<feature type="transmembrane region" description="Helical" evidence="3">
    <location>
        <begin position="103"/>
        <end position="123"/>
    </location>
</feature>
<name>W4LG80_ENTF1</name>
<evidence type="ECO:0008006" key="6">
    <source>
        <dbReference type="Google" id="ProtNLM"/>
    </source>
</evidence>
<dbReference type="EMBL" id="AZHW01000701">
    <property type="protein sequence ID" value="ETW97108.1"/>
    <property type="molecule type" value="Genomic_DNA"/>
</dbReference>
<comment type="subcellular location">
    <subcellularLocation>
        <location evidence="1">Cell membrane</location>
        <topology evidence="1">Multi-pass membrane protein</topology>
    </subcellularLocation>
</comment>
<accession>W4LG80</accession>
<keyword evidence="5" id="KW-1185">Reference proteome</keyword>
<protein>
    <recommendedName>
        <fullName evidence="6">Oligopeptide transport permease C-like N-terminal domain-containing protein</fullName>
    </recommendedName>
</protein>
<keyword evidence="3" id="KW-0472">Membrane</keyword>
<sequence>MAQYSTLSAATTESAEASGLSRAFQSLMTFSRRHPLSAFWGLVAAAIVAVTVLAPAIVPFDPLKANFRRMTKPPSIEAQSYFGTDQIGRDTLSRVIYGGRSSLLVAVLAVVLGTTTGSLWGLASGYIGRAFRHHKSAYY</sequence>
<evidence type="ECO:0000256" key="2">
    <source>
        <dbReference type="ARBA" id="ARBA00022448"/>
    </source>
</evidence>
<dbReference type="GO" id="GO:0005886">
    <property type="term" value="C:plasma membrane"/>
    <property type="evidence" value="ECO:0007669"/>
    <property type="project" value="UniProtKB-SubCell"/>
</dbReference>
<evidence type="ECO:0000313" key="4">
    <source>
        <dbReference type="EMBL" id="ETW97108.1"/>
    </source>
</evidence>
<dbReference type="PANTHER" id="PTHR43386:SF1">
    <property type="entry name" value="D,D-DIPEPTIDE TRANSPORT SYSTEM PERMEASE PROTEIN DDPC-RELATED"/>
    <property type="match status" value="1"/>
</dbReference>